<dbReference type="AlphaFoldDB" id="A0A225DDJ5"/>
<reference evidence="2" key="1">
    <citation type="submission" date="2017-06" db="EMBL/GenBank/DDBJ databases">
        <title>Genome analysis of Fimbriiglobus ruber SP5, the first member of the order Planctomycetales with confirmed chitinolytic capability.</title>
        <authorList>
            <person name="Ravin N.V."/>
            <person name="Rakitin A.L."/>
            <person name="Ivanova A.A."/>
            <person name="Beletsky A.V."/>
            <person name="Kulichevskaya I.S."/>
            <person name="Mardanov A.V."/>
            <person name="Dedysh S.N."/>
        </authorList>
    </citation>
    <scope>NUCLEOTIDE SEQUENCE [LARGE SCALE GENOMIC DNA]</scope>
    <source>
        <strain evidence="2">SP5</strain>
    </source>
</reference>
<keyword evidence="2" id="KW-1185">Reference proteome</keyword>
<dbReference type="OrthoDB" id="6439710at2"/>
<dbReference type="RefSeq" id="WP_088257010.1">
    <property type="nucleotide sequence ID" value="NZ_NIDE01000010.1"/>
</dbReference>
<dbReference type="Proteomes" id="UP000214646">
    <property type="component" value="Unassembled WGS sequence"/>
</dbReference>
<name>A0A225DDJ5_9BACT</name>
<comment type="caution">
    <text evidence="1">The sequence shown here is derived from an EMBL/GenBank/DDBJ whole genome shotgun (WGS) entry which is preliminary data.</text>
</comment>
<dbReference type="Pfam" id="PF09950">
    <property type="entry name" value="Major_capside"/>
    <property type="match status" value="1"/>
</dbReference>
<dbReference type="EMBL" id="NIDE01000010">
    <property type="protein sequence ID" value="OWK39542.1"/>
    <property type="molecule type" value="Genomic_DNA"/>
</dbReference>
<gene>
    <name evidence="1" type="ORF">FRUB_06105</name>
</gene>
<dbReference type="InterPro" id="IPR020049">
    <property type="entry name" value="Major_capsid-like"/>
</dbReference>
<accession>A0A225DDJ5</accession>
<proteinExistence type="predicted"/>
<organism evidence="1 2">
    <name type="scientific">Fimbriiglobus ruber</name>
    <dbReference type="NCBI Taxonomy" id="1908690"/>
    <lineage>
        <taxon>Bacteria</taxon>
        <taxon>Pseudomonadati</taxon>
        <taxon>Planctomycetota</taxon>
        <taxon>Planctomycetia</taxon>
        <taxon>Gemmatales</taxon>
        <taxon>Gemmataceae</taxon>
        <taxon>Fimbriiglobus</taxon>
    </lineage>
</organism>
<evidence type="ECO:0000313" key="1">
    <source>
        <dbReference type="EMBL" id="OWK39542.1"/>
    </source>
</evidence>
<protein>
    <submittedName>
        <fullName evidence="1">Phage capsid and scaffold</fullName>
    </submittedName>
</protein>
<evidence type="ECO:0000313" key="2">
    <source>
        <dbReference type="Proteomes" id="UP000214646"/>
    </source>
</evidence>
<sequence length="362" mass="39421">MQTITHSALDGKSVRPLIFSNVEDYEDLHRIGIGGLDKIIDAGFGMDSIQGNVTQASIPVQLQFLQQFLPGFVKVMTAARKIDEFIGINTAGSWEDEEVVQGIIENTGSAVPYGDLTNVPLSSWNENWVTRTVVRFELGMRVGNLEEKRAARIMVNSAESKRESAGLALEQQRNAVGFYGYNGGNNFTYGFLNDPGLPAYVTVAATGTGSSTLWSTKTFLEICADIRTAIVGLRTQSQDTIDPETTALTLGLPTDCVDYLSVTSDFGISVRDWLTQTYKKTRIVSAPQLNSANGGANVFYLYADAVNDLSTDDGRTFAQLVPAKFQVLGVQQLPKGYEEDYSNATAGVLCKRPYAVYRATGI</sequence>